<sequence length="331" mass="38587">MPVRQPSGLPGKRGLSKKKISARTVRIDDLERAYAKKCTWRSKLQPLWTRQLRTEEFSRRHSHMGNKQLTDHDLAKTIRGPGYYDVPLRTFKKSNMPENKGFTTGKRFSNVMRDEKPPPGTYFPSIFQDSSVVKKSPSKTPTFDWTQVDRFKPPIDLSWRVPPAVYSPRYTSGIEALLRKRVSTKGPYQLFTGPRDHRTIRNYFYRERCGPDKFYDVGSGLDYLLKHPRKKQNGVIYRKNTYSLKDFFHDRLIHDTISMKPSVPRIRQESVQSIKPVLSKKVAFNSSEHVRRTVGFVFPGPGRYFLTPPEQSQKTKKKHHPHYGLRFSGAW</sequence>
<feature type="region of interest" description="Disordered" evidence="1">
    <location>
        <begin position="308"/>
        <end position="331"/>
    </location>
</feature>
<evidence type="ECO:0000313" key="3">
    <source>
        <dbReference type="Proteomes" id="UP001458880"/>
    </source>
</evidence>
<keyword evidence="3" id="KW-1185">Reference proteome</keyword>
<comment type="caution">
    <text evidence="2">The sequence shown here is derived from an EMBL/GenBank/DDBJ whole genome shotgun (WGS) entry which is preliminary data.</text>
</comment>
<evidence type="ECO:0000313" key="2">
    <source>
        <dbReference type="EMBL" id="KAK9717421.1"/>
    </source>
</evidence>
<evidence type="ECO:0000256" key="1">
    <source>
        <dbReference type="SAM" id="MobiDB-lite"/>
    </source>
</evidence>
<reference evidence="2 3" key="1">
    <citation type="journal article" date="2024" name="BMC Genomics">
        <title>De novo assembly and annotation of Popillia japonica's genome with initial clues to its potential as an invasive pest.</title>
        <authorList>
            <person name="Cucini C."/>
            <person name="Boschi S."/>
            <person name="Funari R."/>
            <person name="Cardaioli E."/>
            <person name="Iannotti N."/>
            <person name="Marturano G."/>
            <person name="Paoli F."/>
            <person name="Bruttini M."/>
            <person name="Carapelli A."/>
            <person name="Frati F."/>
            <person name="Nardi F."/>
        </authorList>
    </citation>
    <scope>NUCLEOTIDE SEQUENCE [LARGE SCALE GENOMIC DNA]</scope>
    <source>
        <strain evidence="2">DMR45628</strain>
    </source>
</reference>
<organism evidence="2 3">
    <name type="scientific">Popillia japonica</name>
    <name type="common">Japanese beetle</name>
    <dbReference type="NCBI Taxonomy" id="7064"/>
    <lineage>
        <taxon>Eukaryota</taxon>
        <taxon>Metazoa</taxon>
        <taxon>Ecdysozoa</taxon>
        <taxon>Arthropoda</taxon>
        <taxon>Hexapoda</taxon>
        <taxon>Insecta</taxon>
        <taxon>Pterygota</taxon>
        <taxon>Neoptera</taxon>
        <taxon>Endopterygota</taxon>
        <taxon>Coleoptera</taxon>
        <taxon>Polyphaga</taxon>
        <taxon>Scarabaeiformia</taxon>
        <taxon>Scarabaeidae</taxon>
        <taxon>Rutelinae</taxon>
        <taxon>Popillia</taxon>
    </lineage>
</organism>
<dbReference type="Proteomes" id="UP001458880">
    <property type="component" value="Unassembled WGS sequence"/>
</dbReference>
<proteinExistence type="predicted"/>
<dbReference type="PANTHER" id="PTHR34914:SF1">
    <property type="entry name" value="LYMPHOCYTE EXPANSION MOLECULE"/>
    <property type="match status" value="1"/>
</dbReference>
<gene>
    <name evidence="2" type="ORF">QE152_g23750</name>
</gene>
<dbReference type="InterPro" id="IPR010736">
    <property type="entry name" value="SHIPPO-rpt"/>
</dbReference>
<dbReference type="AlphaFoldDB" id="A0AAW1KCU3"/>
<dbReference type="EMBL" id="JASPKY010000241">
    <property type="protein sequence ID" value="KAK9717421.1"/>
    <property type="molecule type" value="Genomic_DNA"/>
</dbReference>
<dbReference type="PANTHER" id="PTHR34914">
    <property type="entry name" value="LYMPHOCYTE EXPANSION MOLECULE"/>
    <property type="match status" value="1"/>
</dbReference>
<feature type="compositionally biased region" description="Basic residues" evidence="1">
    <location>
        <begin position="314"/>
        <end position="323"/>
    </location>
</feature>
<dbReference type="InterPro" id="IPR033557">
    <property type="entry name" value="CIMAP2"/>
</dbReference>
<dbReference type="Pfam" id="PF07004">
    <property type="entry name" value="SHIPPO-rpt"/>
    <property type="match status" value="2"/>
</dbReference>
<protein>
    <submittedName>
        <fullName evidence="2">Uncharacterized protein</fullName>
    </submittedName>
</protein>
<accession>A0AAW1KCU3</accession>
<name>A0AAW1KCU3_POPJA</name>